<evidence type="ECO:0000259" key="1">
    <source>
        <dbReference type="Pfam" id="PF03364"/>
    </source>
</evidence>
<comment type="caution">
    <text evidence="2">The sequence shown here is derived from an EMBL/GenBank/DDBJ whole genome shotgun (WGS) entry which is preliminary data.</text>
</comment>
<feature type="domain" description="Coenzyme Q-binding protein COQ10 START" evidence="1">
    <location>
        <begin position="54"/>
        <end position="115"/>
    </location>
</feature>
<reference evidence="2 3" key="1">
    <citation type="submission" date="2019-12" db="EMBL/GenBank/DDBJ databases">
        <title>Whole-genome analyses of novel actinobacteria.</title>
        <authorList>
            <person name="Sahin N."/>
            <person name="Saygin H."/>
        </authorList>
    </citation>
    <scope>NUCLEOTIDE SEQUENCE [LARGE SCALE GENOMIC DNA]</scope>
    <source>
        <strain evidence="2 3">KC615</strain>
    </source>
</reference>
<sequence>MPKIEIETFVHAPIQTCFDLSRSIDVHMQSTSQTKEKAIAGVTSGLIGLNEIVTWEAIHFGVKMRLTSKITEFNFPSYFVDEMVKGPFKRIRHEHHFIEDKNGTKVIDSFDYTSPLGILGKIADQLFLREYMKKFLLIRNQYIKELAEQK</sequence>
<dbReference type="EMBL" id="WUUL01000013">
    <property type="protein sequence ID" value="MXQ55255.1"/>
    <property type="molecule type" value="Genomic_DNA"/>
</dbReference>
<dbReference type="CDD" id="cd07820">
    <property type="entry name" value="SRPBCC_3"/>
    <property type="match status" value="1"/>
</dbReference>
<dbReference type="Proteomes" id="UP000430692">
    <property type="component" value="Unassembled WGS sequence"/>
</dbReference>
<dbReference type="SUPFAM" id="SSF55961">
    <property type="entry name" value="Bet v1-like"/>
    <property type="match status" value="1"/>
</dbReference>
<dbReference type="AlphaFoldDB" id="A0A6I4VZ91"/>
<name>A0A6I4VZ91_9BACL</name>
<gene>
    <name evidence="2" type="ORF">GSM42_16350</name>
</gene>
<dbReference type="InterPro" id="IPR005031">
    <property type="entry name" value="COQ10_START"/>
</dbReference>
<dbReference type="GO" id="GO:0051301">
    <property type="term" value="P:cell division"/>
    <property type="evidence" value="ECO:0007669"/>
    <property type="project" value="UniProtKB-KW"/>
</dbReference>
<keyword evidence="2" id="KW-0131">Cell cycle</keyword>
<keyword evidence="3" id="KW-1185">Reference proteome</keyword>
<accession>A0A6I4VZ91</accession>
<dbReference type="Gene3D" id="3.30.530.20">
    <property type="match status" value="1"/>
</dbReference>
<evidence type="ECO:0000313" key="2">
    <source>
        <dbReference type="EMBL" id="MXQ55255.1"/>
    </source>
</evidence>
<protein>
    <submittedName>
        <fullName evidence="2">Cell division protein</fullName>
    </submittedName>
</protein>
<keyword evidence="2" id="KW-0132">Cell division</keyword>
<organism evidence="2 3">
    <name type="scientific">Shimazuella alba</name>
    <dbReference type="NCBI Taxonomy" id="2690964"/>
    <lineage>
        <taxon>Bacteria</taxon>
        <taxon>Bacillati</taxon>
        <taxon>Bacillota</taxon>
        <taxon>Bacilli</taxon>
        <taxon>Bacillales</taxon>
        <taxon>Thermoactinomycetaceae</taxon>
        <taxon>Shimazuella</taxon>
    </lineage>
</organism>
<dbReference type="RefSeq" id="WP_160802610.1">
    <property type="nucleotide sequence ID" value="NZ_WUUL01000013.1"/>
</dbReference>
<dbReference type="Pfam" id="PF03364">
    <property type="entry name" value="Polyketide_cyc"/>
    <property type="match status" value="1"/>
</dbReference>
<dbReference type="InterPro" id="IPR023393">
    <property type="entry name" value="START-like_dom_sf"/>
</dbReference>
<evidence type="ECO:0000313" key="3">
    <source>
        <dbReference type="Proteomes" id="UP000430692"/>
    </source>
</evidence>
<proteinExistence type="predicted"/>